<proteinExistence type="predicted"/>
<reference evidence="1 2" key="1">
    <citation type="journal article" date="2016" name="Mol. Biol. Evol.">
        <title>Genome-Wide Survey of Gut Fungi (Harpellales) Reveals the First Horizontally Transferred Ubiquitin Gene from a Mosquito Host.</title>
        <authorList>
            <person name="Wang Y."/>
            <person name="White M.M."/>
            <person name="Kvist S."/>
            <person name="Moncalvo J.M."/>
        </authorList>
    </citation>
    <scope>NUCLEOTIDE SEQUENCE [LARGE SCALE GENOMIC DNA]</scope>
    <source>
        <strain evidence="1 2">ALG-7-W6</strain>
    </source>
</reference>
<feature type="non-terminal residue" evidence="1">
    <location>
        <position position="177"/>
    </location>
</feature>
<comment type="caution">
    <text evidence="1">The sequence shown here is derived from an EMBL/GenBank/DDBJ whole genome shotgun (WGS) entry which is preliminary data.</text>
</comment>
<accession>A0A1R0H0H5</accession>
<dbReference type="OrthoDB" id="5545891at2759"/>
<gene>
    <name evidence="1" type="ORF">AYI68_g3243</name>
</gene>
<dbReference type="EMBL" id="LSSL01001354">
    <property type="protein sequence ID" value="OLY82628.1"/>
    <property type="molecule type" value="Genomic_DNA"/>
</dbReference>
<evidence type="ECO:0000313" key="2">
    <source>
        <dbReference type="Proteomes" id="UP000187455"/>
    </source>
</evidence>
<name>A0A1R0H0H5_9FUNG</name>
<keyword evidence="2" id="KW-1185">Reference proteome</keyword>
<evidence type="ECO:0000313" key="1">
    <source>
        <dbReference type="EMBL" id="OLY82628.1"/>
    </source>
</evidence>
<organism evidence="1 2">
    <name type="scientific">Smittium mucronatum</name>
    <dbReference type="NCBI Taxonomy" id="133383"/>
    <lineage>
        <taxon>Eukaryota</taxon>
        <taxon>Fungi</taxon>
        <taxon>Fungi incertae sedis</taxon>
        <taxon>Zoopagomycota</taxon>
        <taxon>Kickxellomycotina</taxon>
        <taxon>Harpellomycetes</taxon>
        <taxon>Harpellales</taxon>
        <taxon>Legeriomycetaceae</taxon>
        <taxon>Smittium</taxon>
    </lineage>
</organism>
<dbReference type="AlphaFoldDB" id="A0A1R0H0H5"/>
<sequence>MDVQATDGDDLHTRTVVPTADVNSFPELLELIPDLEKYFFRSPLAEKARKDIIYGCPKFTRMNYQPPPLNDAAAASVKRTDATLFKVQKSLARLTRPLGHYVYEQIRQRRLVDLDNNEDIILVEKMRAMLAGLASAITQDRIDSMHKIMDLPGRPPQLVETSENTLVMDNQLDTLKS</sequence>
<dbReference type="Proteomes" id="UP000187455">
    <property type="component" value="Unassembled WGS sequence"/>
</dbReference>
<protein>
    <submittedName>
        <fullName evidence="1">Uncharacterized protein</fullName>
    </submittedName>
</protein>